<keyword evidence="1" id="KW-1133">Transmembrane helix</keyword>
<proteinExistence type="predicted"/>
<protein>
    <submittedName>
        <fullName evidence="2">Uncharacterized protein</fullName>
    </submittedName>
</protein>
<accession>A0A1X7J8U1</accession>
<keyword evidence="3" id="KW-1185">Reference proteome</keyword>
<feature type="transmembrane region" description="Helical" evidence="1">
    <location>
        <begin position="121"/>
        <end position="139"/>
    </location>
</feature>
<dbReference type="RefSeq" id="WP_085544248.1">
    <property type="nucleotide sequence ID" value="NZ_FXBB01000009.1"/>
</dbReference>
<keyword evidence="1" id="KW-0472">Membrane</keyword>
<feature type="transmembrane region" description="Helical" evidence="1">
    <location>
        <begin position="95"/>
        <end position="114"/>
    </location>
</feature>
<keyword evidence="1" id="KW-0812">Transmembrane</keyword>
<name>A0A1X7J8U1_9BACT</name>
<reference evidence="3" key="1">
    <citation type="submission" date="2017-04" db="EMBL/GenBank/DDBJ databases">
        <authorList>
            <person name="Varghese N."/>
            <person name="Submissions S."/>
        </authorList>
    </citation>
    <scope>NUCLEOTIDE SEQUENCE [LARGE SCALE GENOMIC DNA]</scope>
    <source>
        <strain evidence="3">USBA 82</strain>
    </source>
</reference>
<evidence type="ECO:0000313" key="2">
    <source>
        <dbReference type="EMBL" id="SMG23394.1"/>
    </source>
</evidence>
<sequence length="159" mass="17590">MRAFSFTLSMTLWGYIIAVLYARFVTPFVEGIRESLVKGELVGEMAGGAMSNRALKVAVDLVLFMAQAYFLTGWSAYTIVKIRAITHLPEVTSPVIFYLIGMGVCQWALAYIALRERFQGFLSILHSVVAMGACATFALKPQHIPVLYGWMVNIMGGLK</sequence>
<feature type="transmembrane region" description="Helical" evidence="1">
    <location>
        <begin position="12"/>
        <end position="33"/>
    </location>
</feature>
<evidence type="ECO:0000256" key="1">
    <source>
        <dbReference type="SAM" id="Phobius"/>
    </source>
</evidence>
<dbReference type="OrthoDB" id="5204at2"/>
<dbReference type="Proteomes" id="UP000193355">
    <property type="component" value="Unassembled WGS sequence"/>
</dbReference>
<dbReference type="STRING" id="561720.SAMN06275492_10925"/>
<organism evidence="2 3">
    <name type="scientific">Dethiosulfovibrio salsuginis</name>
    <dbReference type="NCBI Taxonomy" id="561720"/>
    <lineage>
        <taxon>Bacteria</taxon>
        <taxon>Thermotogati</taxon>
        <taxon>Synergistota</taxon>
        <taxon>Synergistia</taxon>
        <taxon>Synergistales</taxon>
        <taxon>Dethiosulfovibrionaceae</taxon>
        <taxon>Dethiosulfovibrio</taxon>
    </lineage>
</organism>
<feature type="transmembrane region" description="Helical" evidence="1">
    <location>
        <begin position="54"/>
        <end position="75"/>
    </location>
</feature>
<dbReference type="AlphaFoldDB" id="A0A1X7J8U1"/>
<dbReference type="EMBL" id="FXBB01000009">
    <property type="protein sequence ID" value="SMG23394.1"/>
    <property type="molecule type" value="Genomic_DNA"/>
</dbReference>
<evidence type="ECO:0000313" key="3">
    <source>
        <dbReference type="Proteomes" id="UP000193355"/>
    </source>
</evidence>
<gene>
    <name evidence="2" type="ORF">SAMN06275492_10925</name>
</gene>